<organism evidence="1 2">
    <name type="scientific">Vararia minispora EC-137</name>
    <dbReference type="NCBI Taxonomy" id="1314806"/>
    <lineage>
        <taxon>Eukaryota</taxon>
        <taxon>Fungi</taxon>
        <taxon>Dikarya</taxon>
        <taxon>Basidiomycota</taxon>
        <taxon>Agaricomycotina</taxon>
        <taxon>Agaricomycetes</taxon>
        <taxon>Russulales</taxon>
        <taxon>Lachnocladiaceae</taxon>
        <taxon>Vararia</taxon>
    </lineage>
</organism>
<comment type="caution">
    <text evidence="1">The sequence shown here is derived from an EMBL/GenBank/DDBJ whole genome shotgun (WGS) entry which is preliminary data.</text>
</comment>
<keyword evidence="2" id="KW-1185">Reference proteome</keyword>
<protein>
    <submittedName>
        <fullName evidence="1">Uncharacterized protein</fullName>
    </submittedName>
</protein>
<sequence>MQSSILHPIDLPISQAWFHPHPPPASHSLAASSRALDHHHHHQYYPPYHSGYAYQSPSKVHSAPQPAWPQPHCSAPFVFGVPPQPVPDRLAVPELEPASSPSEPGSPMSTLAPPTPGLEFVHVVCNAPLLAPKPLPYRPPAFLDGFDLPDPDADLSRVPYSSSATARCKRKRSFESSVATDDAQPTPSGKRPKACPFMLCRGRHAFEATVLAWQSADWDAER</sequence>
<name>A0ACB8QVP5_9AGAM</name>
<evidence type="ECO:0000313" key="1">
    <source>
        <dbReference type="EMBL" id="KAI0035742.1"/>
    </source>
</evidence>
<reference evidence="1" key="1">
    <citation type="submission" date="2021-02" db="EMBL/GenBank/DDBJ databases">
        <authorList>
            <consortium name="DOE Joint Genome Institute"/>
            <person name="Ahrendt S."/>
            <person name="Looney B.P."/>
            <person name="Miyauchi S."/>
            <person name="Morin E."/>
            <person name="Drula E."/>
            <person name="Courty P.E."/>
            <person name="Chicoki N."/>
            <person name="Fauchery L."/>
            <person name="Kohler A."/>
            <person name="Kuo A."/>
            <person name="Labutti K."/>
            <person name="Pangilinan J."/>
            <person name="Lipzen A."/>
            <person name="Riley R."/>
            <person name="Andreopoulos W."/>
            <person name="He G."/>
            <person name="Johnson J."/>
            <person name="Barry K.W."/>
            <person name="Grigoriev I.V."/>
            <person name="Nagy L."/>
            <person name="Hibbett D."/>
            <person name="Henrissat B."/>
            <person name="Matheny P.B."/>
            <person name="Labbe J."/>
            <person name="Martin F."/>
        </authorList>
    </citation>
    <scope>NUCLEOTIDE SEQUENCE</scope>
    <source>
        <strain evidence="1">EC-137</strain>
    </source>
</reference>
<gene>
    <name evidence="1" type="ORF">K488DRAFT_82778</name>
</gene>
<reference evidence="1" key="2">
    <citation type="journal article" date="2022" name="New Phytol.">
        <title>Evolutionary transition to the ectomycorrhizal habit in the genomes of a hyperdiverse lineage of mushroom-forming fungi.</title>
        <authorList>
            <person name="Looney B."/>
            <person name="Miyauchi S."/>
            <person name="Morin E."/>
            <person name="Drula E."/>
            <person name="Courty P.E."/>
            <person name="Kohler A."/>
            <person name="Kuo A."/>
            <person name="LaButti K."/>
            <person name="Pangilinan J."/>
            <person name="Lipzen A."/>
            <person name="Riley R."/>
            <person name="Andreopoulos W."/>
            <person name="He G."/>
            <person name="Johnson J."/>
            <person name="Nolan M."/>
            <person name="Tritt A."/>
            <person name="Barry K.W."/>
            <person name="Grigoriev I.V."/>
            <person name="Nagy L.G."/>
            <person name="Hibbett D."/>
            <person name="Henrissat B."/>
            <person name="Matheny P.B."/>
            <person name="Labbe J."/>
            <person name="Martin F.M."/>
        </authorList>
    </citation>
    <scope>NUCLEOTIDE SEQUENCE</scope>
    <source>
        <strain evidence="1">EC-137</strain>
    </source>
</reference>
<dbReference type="Proteomes" id="UP000814128">
    <property type="component" value="Unassembled WGS sequence"/>
</dbReference>
<dbReference type="EMBL" id="MU273480">
    <property type="protein sequence ID" value="KAI0035742.1"/>
    <property type="molecule type" value="Genomic_DNA"/>
</dbReference>
<accession>A0ACB8QVP5</accession>
<evidence type="ECO:0000313" key="2">
    <source>
        <dbReference type="Proteomes" id="UP000814128"/>
    </source>
</evidence>
<proteinExistence type="predicted"/>